<dbReference type="Proteomes" id="UP000562395">
    <property type="component" value="Unassembled WGS sequence"/>
</dbReference>
<evidence type="ECO:0000313" key="3">
    <source>
        <dbReference type="Proteomes" id="UP000562395"/>
    </source>
</evidence>
<comment type="caution">
    <text evidence="2">The sequence shown here is derived from an EMBL/GenBank/DDBJ whole genome shotgun (WGS) entry which is preliminary data.</text>
</comment>
<protein>
    <submittedName>
        <fullName evidence="2">DMSO reductase anchor subunit</fullName>
    </submittedName>
</protein>
<evidence type="ECO:0000313" key="2">
    <source>
        <dbReference type="EMBL" id="MBB3860847.1"/>
    </source>
</evidence>
<reference evidence="2 3" key="1">
    <citation type="submission" date="2020-08" db="EMBL/GenBank/DDBJ databases">
        <title>Genomic Encyclopedia of Type Strains, Phase IV (KMG-IV): sequencing the most valuable type-strain genomes for metagenomic binning, comparative biology and taxonomic classification.</title>
        <authorList>
            <person name="Goeker M."/>
        </authorList>
    </citation>
    <scope>NUCLEOTIDE SEQUENCE [LARGE SCALE GENOMIC DNA]</scope>
    <source>
        <strain evidence="2 3">DSM 14552</strain>
    </source>
</reference>
<accession>A0A7W5ZWY1</accession>
<organism evidence="2 3">
    <name type="scientific">Novosphingobium hassiacum</name>
    <dbReference type="NCBI Taxonomy" id="173676"/>
    <lineage>
        <taxon>Bacteria</taxon>
        <taxon>Pseudomonadati</taxon>
        <taxon>Pseudomonadota</taxon>
        <taxon>Alphaproteobacteria</taxon>
        <taxon>Sphingomonadales</taxon>
        <taxon>Sphingomonadaceae</taxon>
        <taxon>Novosphingobium</taxon>
    </lineage>
</organism>
<keyword evidence="1" id="KW-0472">Membrane</keyword>
<keyword evidence="1" id="KW-1133">Transmembrane helix</keyword>
<sequence length="52" mass="5375">MYTAQFFSTQLGRASLVSIGAMVLMCCFALNSQVDAVPTVMASSAAITGELA</sequence>
<dbReference type="AlphaFoldDB" id="A0A7W5ZWY1"/>
<name>A0A7W5ZWY1_9SPHN</name>
<gene>
    <name evidence="2" type="ORF">GGQ88_002116</name>
</gene>
<keyword evidence="1" id="KW-0812">Transmembrane</keyword>
<feature type="transmembrane region" description="Helical" evidence="1">
    <location>
        <begin position="12"/>
        <end position="31"/>
    </location>
</feature>
<keyword evidence="3" id="KW-1185">Reference proteome</keyword>
<proteinExistence type="predicted"/>
<dbReference type="EMBL" id="JACICY010000004">
    <property type="protein sequence ID" value="MBB3860847.1"/>
    <property type="molecule type" value="Genomic_DNA"/>
</dbReference>
<evidence type="ECO:0000256" key="1">
    <source>
        <dbReference type="SAM" id="Phobius"/>
    </source>
</evidence>
<dbReference type="RefSeq" id="WP_183613098.1">
    <property type="nucleotide sequence ID" value="NZ_JACICY010000004.1"/>
</dbReference>